<dbReference type="InParanoid" id="A0A1S3FQT1"/>
<feature type="transmembrane region" description="Helical" evidence="16">
    <location>
        <begin position="449"/>
        <end position="468"/>
    </location>
</feature>
<dbReference type="FunCoup" id="A0A1S3FQT1">
    <property type="interactions" value="81"/>
</dbReference>
<evidence type="ECO:0000256" key="11">
    <source>
        <dbReference type="ARBA" id="ARBA00023136"/>
    </source>
</evidence>
<dbReference type="PROSITE" id="PS50221">
    <property type="entry name" value="GAIN_B"/>
    <property type="match status" value="1"/>
</dbReference>
<dbReference type="InterPro" id="IPR046338">
    <property type="entry name" value="GAIN_dom_sf"/>
</dbReference>
<evidence type="ECO:0000256" key="16">
    <source>
        <dbReference type="SAM" id="Phobius"/>
    </source>
</evidence>
<feature type="transmembrane region" description="Helical" evidence="16">
    <location>
        <begin position="534"/>
        <end position="555"/>
    </location>
</feature>
<dbReference type="InterPro" id="IPR049883">
    <property type="entry name" value="NOTCH1_EGF-like"/>
</dbReference>
<comment type="similarity">
    <text evidence="2">Belongs to the G-protein coupled receptor 2 family. Adhesion G-protein coupled receptor (ADGR) subfamily.</text>
</comment>
<dbReference type="KEGG" id="dord:105990380"/>
<evidence type="ECO:0000256" key="14">
    <source>
        <dbReference type="ARBA" id="ARBA00023180"/>
    </source>
</evidence>
<dbReference type="InterPro" id="IPR001740">
    <property type="entry name" value="GPCR_2_EMR1-like_rcpt"/>
</dbReference>
<evidence type="ECO:0000256" key="4">
    <source>
        <dbReference type="ARBA" id="ARBA00022536"/>
    </source>
</evidence>
<keyword evidence="5 16" id="KW-0812">Transmembrane</keyword>
<dbReference type="PROSITE" id="PS50261">
    <property type="entry name" value="G_PROTEIN_RECEP_F2_4"/>
    <property type="match status" value="1"/>
</dbReference>
<sequence>MGSWCLPMLAALGVLLAVSGWEVTNSKAPCPHCHVYADCHNTTHCICKPGFQPASGPGPFIWPQEACKDIDECQTQQARCRKKSYCKNKIGSYLCSCVVAVPWLNWVASIIDIEHPQCYKDQGTETGGTATPQVNIWRAMDKNGNRKDFAKNVTQMLRRVEFFIWNQSSDFPTKGEYPELDIVYETKRCDQKTVLVAGNNTMDIDCASTLTGSGREGGGKVALITYQTLGNFLNESFFHHRKGMRGVRLNSQVVTGTLGSEGKIHLSDPALLTFQHTQHGTLRRKCLCVSWEGSKEGGSWSTEGCSPVRSNDSYTTCKCYHLSSFAVLMALAPKADFALSVITCVGLSVSLLCLLLAALTFVLCRPIHNTGTTLHLQLSVCLFLAHLLFLTGINRTEPETLCAIIAGVLHYLYLASFMWMLLEGLHLFLTVRNLKVANYTTTGRFKKRFMYPLGYGIPAGIVAVSAAVGPKNYGTFTHCWLNLDKGFIWSFIGPVAVIILINSVFFCQILWILRSKIASLNKEVSTLQDTRLMTLKAISQLFILGCSWSLGFFMVEEVGEVVGSVMAYLFTITNVLQGVWLFVVHCLLNRQVRMEYRKWFSGMRKGAEAESTEMSHSTTHTKIGDPGKSLESIHGEDTCVPLAPSGGCWWIVLMCLSRETPRLPAAGWKTIFITVINAFYCI</sequence>
<dbReference type="PANTHER" id="PTHR12011">
    <property type="entry name" value="ADHESION G-PROTEIN COUPLED RECEPTOR"/>
    <property type="match status" value="1"/>
</dbReference>
<dbReference type="AlphaFoldDB" id="A0A1S3FQT1"/>
<name>A0A1S3FQT1_DIPOR</name>
<feature type="chain" id="PRO_5010211721" evidence="17">
    <location>
        <begin position="21"/>
        <end position="682"/>
    </location>
</feature>
<dbReference type="CDD" id="cd00054">
    <property type="entry name" value="EGF_CA"/>
    <property type="match status" value="1"/>
</dbReference>
<dbReference type="GO" id="GO:0007166">
    <property type="term" value="P:cell surface receptor signaling pathway"/>
    <property type="evidence" value="ECO:0007669"/>
    <property type="project" value="InterPro"/>
</dbReference>
<dbReference type="GO" id="GO:0007189">
    <property type="term" value="P:adenylate cyclase-activating G protein-coupled receptor signaling pathway"/>
    <property type="evidence" value="ECO:0007669"/>
    <property type="project" value="TreeGrafter"/>
</dbReference>
<evidence type="ECO:0000256" key="13">
    <source>
        <dbReference type="ARBA" id="ARBA00023170"/>
    </source>
</evidence>
<evidence type="ECO:0000256" key="15">
    <source>
        <dbReference type="ARBA" id="ARBA00023224"/>
    </source>
</evidence>
<evidence type="ECO:0000313" key="20">
    <source>
        <dbReference type="Proteomes" id="UP000081671"/>
    </source>
</evidence>
<keyword evidence="10" id="KW-0297">G-protein coupled receptor</keyword>
<dbReference type="InterPro" id="IPR000203">
    <property type="entry name" value="GPS"/>
</dbReference>
<keyword evidence="9 16" id="KW-1133">Transmembrane helix</keyword>
<dbReference type="PRINTS" id="PR01128">
    <property type="entry name" value="EMR1HORMONER"/>
</dbReference>
<evidence type="ECO:0000259" key="19">
    <source>
        <dbReference type="PROSITE" id="PS50261"/>
    </source>
</evidence>
<dbReference type="PRINTS" id="PR00249">
    <property type="entry name" value="GPCRSECRETIN"/>
</dbReference>
<dbReference type="SUPFAM" id="SSF81321">
    <property type="entry name" value="Family A G protein-coupled receptor-like"/>
    <property type="match status" value="1"/>
</dbReference>
<feature type="transmembrane region" description="Helical" evidence="16">
    <location>
        <begin position="488"/>
        <end position="513"/>
    </location>
</feature>
<evidence type="ECO:0000256" key="2">
    <source>
        <dbReference type="ARBA" id="ARBA00007343"/>
    </source>
</evidence>
<keyword evidence="14" id="KW-0325">Glycoprotein</keyword>
<dbReference type="OrthoDB" id="1100386at2759"/>
<dbReference type="InterPro" id="IPR017981">
    <property type="entry name" value="GPCR_2-like_7TM"/>
</dbReference>
<dbReference type="Pfam" id="PF01825">
    <property type="entry name" value="GPS"/>
    <property type="match status" value="1"/>
</dbReference>
<evidence type="ECO:0000256" key="1">
    <source>
        <dbReference type="ARBA" id="ARBA00004651"/>
    </source>
</evidence>
<gene>
    <name evidence="21" type="primary">LOC105990380</name>
</gene>
<keyword evidence="15" id="KW-0807">Transducer</keyword>
<reference evidence="21" key="1">
    <citation type="submission" date="2025-08" db="UniProtKB">
        <authorList>
            <consortium name="RefSeq"/>
        </authorList>
    </citation>
    <scope>IDENTIFICATION</scope>
    <source>
        <tissue evidence="21">Kidney</tissue>
    </source>
</reference>
<keyword evidence="3" id="KW-1003">Cell membrane</keyword>
<feature type="transmembrane region" description="Helical" evidence="16">
    <location>
        <begin position="405"/>
        <end position="429"/>
    </location>
</feature>
<evidence type="ECO:0000256" key="10">
    <source>
        <dbReference type="ARBA" id="ARBA00023040"/>
    </source>
</evidence>
<accession>A0A1S3FQT1</accession>
<dbReference type="RefSeq" id="XP_012878202.1">
    <property type="nucleotide sequence ID" value="XM_013022748.1"/>
</dbReference>
<evidence type="ECO:0000256" key="7">
    <source>
        <dbReference type="ARBA" id="ARBA00022737"/>
    </source>
</evidence>
<keyword evidence="20" id="KW-1185">Reference proteome</keyword>
<feature type="transmembrane region" description="Helical" evidence="16">
    <location>
        <begin position="567"/>
        <end position="588"/>
    </location>
</feature>
<evidence type="ECO:0000313" key="21">
    <source>
        <dbReference type="RefSeq" id="XP_012878202.1"/>
    </source>
</evidence>
<dbReference type="FunFam" id="2.60.220.50:FF:000022">
    <property type="entry name" value="Adhesion G protein-coupled receptor E3"/>
    <property type="match status" value="1"/>
</dbReference>
<comment type="subcellular location">
    <subcellularLocation>
        <location evidence="1">Cell membrane</location>
        <topology evidence="1">Multi-pass membrane protein</topology>
    </subcellularLocation>
</comment>
<dbReference type="GO" id="GO:0004930">
    <property type="term" value="F:G protein-coupled receptor activity"/>
    <property type="evidence" value="ECO:0007669"/>
    <property type="project" value="UniProtKB-KW"/>
</dbReference>
<evidence type="ECO:0000256" key="12">
    <source>
        <dbReference type="ARBA" id="ARBA00023157"/>
    </source>
</evidence>
<keyword evidence="13" id="KW-0675">Receptor</keyword>
<feature type="signal peptide" evidence="17">
    <location>
        <begin position="1"/>
        <end position="20"/>
    </location>
</feature>
<evidence type="ECO:0000256" key="6">
    <source>
        <dbReference type="ARBA" id="ARBA00022729"/>
    </source>
</evidence>
<dbReference type="InterPro" id="IPR000832">
    <property type="entry name" value="GPCR_2_secretin-like"/>
</dbReference>
<evidence type="ECO:0000256" key="3">
    <source>
        <dbReference type="ARBA" id="ARBA00022475"/>
    </source>
</evidence>
<keyword evidence="11 16" id="KW-0472">Membrane</keyword>
<dbReference type="GeneID" id="105990380"/>
<evidence type="ECO:0000256" key="9">
    <source>
        <dbReference type="ARBA" id="ARBA00022989"/>
    </source>
</evidence>
<dbReference type="Pfam" id="PF00002">
    <property type="entry name" value="7tm_2"/>
    <property type="match status" value="1"/>
</dbReference>
<evidence type="ECO:0000259" key="18">
    <source>
        <dbReference type="PROSITE" id="PS50221"/>
    </source>
</evidence>
<dbReference type="Pfam" id="PF07645">
    <property type="entry name" value="EGF_CA"/>
    <property type="match status" value="1"/>
</dbReference>
<feature type="domain" description="G-protein coupled receptors family 2 profile 2" evidence="19">
    <location>
        <begin position="339"/>
        <end position="589"/>
    </location>
</feature>
<dbReference type="SMART" id="SM00303">
    <property type="entry name" value="GPS"/>
    <property type="match status" value="1"/>
</dbReference>
<dbReference type="InterPro" id="IPR001881">
    <property type="entry name" value="EGF-like_Ca-bd_dom"/>
</dbReference>
<keyword evidence="7" id="KW-0677">Repeat</keyword>
<dbReference type="FunFam" id="1.20.1070.10:FF:000054">
    <property type="entry name" value="Adhesion G protein-coupled receptor E3"/>
    <property type="match status" value="1"/>
</dbReference>
<keyword evidence="6 17" id="KW-0732">Signal</keyword>
<protein>
    <submittedName>
        <fullName evidence="21">EGF-like module-containing mucin-like hormone receptor-like 4 isoform X1</fullName>
    </submittedName>
</protein>
<dbReference type="InterPro" id="IPR018097">
    <property type="entry name" value="EGF_Ca-bd_CS"/>
</dbReference>
<dbReference type="GO" id="GO:0005509">
    <property type="term" value="F:calcium ion binding"/>
    <property type="evidence" value="ECO:0007669"/>
    <property type="project" value="InterPro"/>
</dbReference>
<dbReference type="Gene3D" id="1.20.1070.10">
    <property type="entry name" value="Rhodopsin 7-helix transmembrane proteins"/>
    <property type="match status" value="1"/>
</dbReference>
<dbReference type="Proteomes" id="UP000081671">
    <property type="component" value="Unplaced"/>
</dbReference>
<feature type="transmembrane region" description="Helical" evidence="16">
    <location>
        <begin position="337"/>
        <end position="362"/>
    </location>
</feature>
<evidence type="ECO:0000256" key="5">
    <source>
        <dbReference type="ARBA" id="ARBA00022692"/>
    </source>
</evidence>
<dbReference type="PROSITE" id="PS01187">
    <property type="entry name" value="EGF_CA"/>
    <property type="match status" value="1"/>
</dbReference>
<evidence type="ECO:0000256" key="17">
    <source>
        <dbReference type="SAM" id="SignalP"/>
    </source>
</evidence>
<feature type="domain" description="GAIN-B" evidence="18">
    <location>
        <begin position="178"/>
        <end position="335"/>
    </location>
</feature>
<dbReference type="Gene3D" id="2.10.25.10">
    <property type="entry name" value="Laminin"/>
    <property type="match status" value="2"/>
</dbReference>
<keyword evidence="8" id="KW-0106">Calcium</keyword>
<keyword evidence="12" id="KW-1015">Disulfide bond</keyword>
<dbReference type="SMART" id="SM00179">
    <property type="entry name" value="EGF_CA"/>
    <property type="match status" value="1"/>
</dbReference>
<dbReference type="Gene3D" id="2.60.220.50">
    <property type="match status" value="1"/>
</dbReference>
<keyword evidence="4" id="KW-0245">EGF-like domain</keyword>
<evidence type="ECO:0000256" key="8">
    <source>
        <dbReference type="ARBA" id="ARBA00022837"/>
    </source>
</evidence>
<proteinExistence type="inferred from homology"/>
<dbReference type="InterPro" id="IPR057244">
    <property type="entry name" value="GAIN_B"/>
</dbReference>
<feature type="transmembrane region" description="Helical" evidence="16">
    <location>
        <begin position="374"/>
        <end position="393"/>
    </location>
</feature>
<dbReference type="SUPFAM" id="SSF57196">
    <property type="entry name" value="EGF/Laminin"/>
    <property type="match status" value="1"/>
</dbReference>
<dbReference type="PANTHER" id="PTHR12011:SF473">
    <property type="entry name" value="ADHESION G PROTEIN-COUPLED RECEPTOR E4P-RELATED"/>
    <property type="match status" value="1"/>
</dbReference>
<organism evidence="20 21">
    <name type="scientific">Dipodomys ordii</name>
    <name type="common">Ord's kangaroo rat</name>
    <dbReference type="NCBI Taxonomy" id="10020"/>
    <lineage>
        <taxon>Eukaryota</taxon>
        <taxon>Metazoa</taxon>
        <taxon>Chordata</taxon>
        <taxon>Craniata</taxon>
        <taxon>Vertebrata</taxon>
        <taxon>Euteleostomi</taxon>
        <taxon>Mammalia</taxon>
        <taxon>Eutheria</taxon>
        <taxon>Euarchontoglires</taxon>
        <taxon>Glires</taxon>
        <taxon>Rodentia</taxon>
        <taxon>Castorimorpha</taxon>
        <taxon>Heteromyidae</taxon>
        <taxon>Dipodomyinae</taxon>
        <taxon>Dipodomys</taxon>
    </lineage>
</organism>
<dbReference type="GO" id="GO:0005886">
    <property type="term" value="C:plasma membrane"/>
    <property type="evidence" value="ECO:0007669"/>
    <property type="project" value="UniProtKB-SubCell"/>
</dbReference>